<dbReference type="EMBL" id="JADBJN010000002">
    <property type="protein sequence ID" value="KAG5677049.1"/>
    <property type="molecule type" value="Genomic_DNA"/>
</dbReference>
<name>A0A9J6C4H6_POLVA</name>
<feature type="signal peptide" evidence="1">
    <location>
        <begin position="1"/>
        <end position="19"/>
    </location>
</feature>
<evidence type="ECO:0000313" key="3">
    <source>
        <dbReference type="Proteomes" id="UP001107558"/>
    </source>
</evidence>
<evidence type="ECO:0000256" key="1">
    <source>
        <dbReference type="SAM" id="SignalP"/>
    </source>
</evidence>
<keyword evidence="1" id="KW-0732">Signal</keyword>
<proteinExistence type="predicted"/>
<dbReference type="AlphaFoldDB" id="A0A9J6C4H6"/>
<protein>
    <submittedName>
        <fullName evidence="2">Uncharacterized protein</fullName>
    </submittedName>
</protein>
<reference evidence="2" key="1">
    <citation type="submission" date="2021-03" db="EMBL/GenBank/DDBJ databases">
        <title>Chromosome level genome of the anhydrobiotic midge Polypedilum vanderplanki.</title>
        <authorList>
            <person name="Yoshida Y."/>
            <person name="Kikawada T."/>
            <person name="Gusev O."/>
        </authorList>
    </citation>
    <scope>NUCLEOTIDE SEQUENCE</scope>
    <source>
        <strain evidence="2">NIAS01</strain>
        <tissue evidence="2">Whole body or cell culture</tissue>
    </source>
</reference>
<organism evidence="2 3">
    <name type="scientific">Polypedilum vanderplanki</name>
    <name type="common">Sleeping chironomid midge</name>
    <dbReference type="NCBI Taxonomy" id="319348"/>
    <lineage>
        <taxon>Eukaryota</taxon>
        <taxon>Metazoa</taxon>
        <taxon>Ecdysozoa</taxon>
        <taxon>Arthropoda</taxon>
        <taxon>Hexapoda</taxon>
        <taxon>Insecta</taxon>
        <taxon>Pterygota</taxon>
        <taxon>Neoptera</taxon>
        <taxon>Endopterygota</taxon>
        <taxon>Diptera</taxon>
        <taxon>Nematocera</taxon>
        <taxon>Chironomoidea</taxon>
        <taxon>Chironomidae</taxon>
        <taxon>Chironominae</taxon>
        <taxon>Polypedilum</taxon>
        <taxon>Polypedilum</taxon>
    </lineage>
</organism>
<gene>
    <name evidence="2" type="ORF">PVAND_006833</name>
</gene>
<feature type="chain" id="PRO_5039935159" evidence="1">
    <location>
        <begin position="20"/>
        <end position="76"/>
    </location>
</feature>
<comment type="caution">
    <text evidence="2">The sequence shown here is derived from an EMBL/GenBank/DDBJ whole genome shotgun (WGS) entry which is preliminary data.</text>
</comment>
<sequence>MKINLILLIIISSIAIANAKPLLELLELLKHEFGEEDLFYTQYPGYYHQRPSYYLPYFGSGNYFSPYSQYGSFYGK</sequence>
<dbReference type="Proteomes" id="UP001107558">
    <property type="component" value="Chromosome 2"/>
</dbReference>
<evidence type="ECO:0000313" key="2">
    <source>
        <dbReference type="EMBL" id="KAG5677049.1"/>
    </source>
</evidence>
<keyword evidence="3" id="KW-1185">Reference proteome</keyword>
<accession>A0A9J6C4H6</accession>